<dbReference type="EMBL" id="JACHNF010000001">
    <property type="protein sequence ID" value="MBB5982885.1"/>
    <property type="molecule type" value="Genomic_DNA"/>
</dbReference>
<protein>
    <submittedName>
        <fullName evidence="2">Multiple sugar transport system substrate-binding protein</fullName>
    </submittedName>
</protein>
<dbReference type="CDD" id="cd13585">
    <property type="entry name" value="PBP2_TMBP_like"/>
    <property type="match status" value="1"/>
</dbReference>
<feature type="chain" id="PRO_5039040427" evidence="1">
    <location>
        <begin position="32"/>
        <end position="445"/>
    </location>
</feature>
<keyword evidence="3" id="KW-1185">Reference proteome</keyword>
<dbReference type="PROSITE" id="PS51257">
    <property type="entry name" value="PROKAR_LIPOPROTEIN"/>
    <property type="match status" value="1"/>
</dbReference>
<keyword evidence="2" id="KW-0813">Transport</keyword>
<accession>A0A841E1L6</accession>
<evidence type="ECO:0000256" key="1">
    <source>
        <dbReference type="SAM" id="SignalP"/>
    </source>
</evidence>
<dbReference type="RefSeq" id="WP_184840450.1">
    <property type="nucleotide sequence ID" value="NZ_BAAAVN010000002.1"/>
</dbReference>
<dbReference type="PANTHER" id="PTHR43649:SF12">
    <property type="entry name" value="DIACETYLCHITOBIOSE BINDING PROTEIN DASA"/>
    <property type="match status" value="1"/>
</dbReference>
<dbReference type="Proteomes" id="UP000558997">
    <property type="component" value="Unassembled WGS sequence"/>
</dbReference>
<evidence type="ECO:0000313" key="3">
    <source>
        <dbReference type="Proteomes" id="UP000558997"/>
    </source>
</evidence>
<evidence type="ECO:0000313" key="2">
    <source>
        <dbReference type="EMBL" id="MBB5982885.1"/>
    </source>
</evidence>
<dbReference type="AlphaFoldDB" id="A0A841E1L6"/>
<organism evidence="2 3">
    <name type="scientific">Kribbella solani</name>
    <dbReference type="NCBI Taxonomy" id="236067"/>
    <lineage>
        <taxon>Bacteria</taxon>
        <taxon>Bacillati</taxon>
        <taxon>Actinomycetota</taxon>
        <taxon>Actinomycetes</taxon>
        <taxon>Propionibacteriales</taxon>
        <taxon>Kribbellaceae</taxon>
        <taxon>Kribbella</taxon>
    </lineage>
</organism>
<keyword evidence="1" id="KW-0732">Signal</keyword>
<proteinExistence type="predicted"/>
<dbReference type="InterPro" id="IPR050490">
    <property type="entry name" value="Bact_solute-bd_prot1"/>
</dbReference>
<dbReference type="InterPro" id="IPR006059">
    <property type="entry name" value="SBP"/>
</dbReference>
<dbReference type="SUPFAM" id="SSF53850">
    <property type="entry name" value="Periplasmic binding protein-like II"/>
    <property type="match status" value="1"/>
</dbReference>
<sequence>MNRRLSLTTVAMSTFAMVSLVACGSSGNSPAAGASSNPCAPSQGKVELTYWGFGLNAQKIVTAFNASHPNIHVTMKDVSVNTVQQMTNALKAGTAPDVGMIGYTDLPGFRLINGLKDISACPGIADTRAKLVPWTWQQITFGGGGVYGMPQDTGPMALYYRKDVFAKYGLTVPKTWAEYEAVGKRLQAADPAAHLTNFTAGHSYILLGLMWQNGARPFEYADNHLTIDLTGNKARQVADYWQRLVDERLVTTTVQPFTPAEFKGMNDGTLATMIGASWETGVLQANAPGASGKWAVAPLPQWDVAKPASANYGGSANVVFTDSKHPAEAAEFAAWIATSTEAQKQLIALGSVPPSTDALALPEMSAKPAYFGSEPIWQVFRDSSKAVDTSFQWAPNMTTVANGVGDAIAGTLKGSGTLQAGLETAQRKAVDDLKARGVDARGGGQ</sequence>
<dbReference type="Pfam" id="PF01547">
    <property type="entry name" value="SBP_bac_1"/>
    <property type="match status" value="1"/>
</dbReference>
<dbReference type="Gene3D" id="3.40.190.10">
    <property type="entry name" value="Periplasmic binding protein-like II"/>
    <property type="match status" value="3"/>
</dbReference>
<dbReference type="PANTHER" id="PTHR43649">
    <property type="entry name" value="ARABINOSE-BINDING PROTEIN-RELATED"/>
    <property type="match status" value="1"/>
</dbReference>
<comment type="caution">
    <text evidence="2">The sequence shown here is derived from an EMBL/GenBank/DDBJ whole genome shotgun (WGS) entry which is preliminary data.</text>
</comment>
<name>A0A841E1L6_9ACTN</name>
<feature type="signal peptide" evidence="1">
    <location>
        <begin position="1"/>
        <end position="31"/>
    </location>
</feature>
<reference evidence="2 3" key="1">
    <citation type="submission" date="2020-08" db="EMBL/GenBank/DDBJ databases">
        <title>Sequencing the genomes of 1000 actinobacteria strains.</title>
        <authorList>
            <person name="Klenk H.-P."/>
        </authorList>
    </citation>
    <scope>NUCLEOTIDE SEQUENCE [LARGE SCALE GENOMIC DNA]</scope>
    <source>
        <strain evidence="2 3">DSM 17294</strain>
    </source>
</reference>
<keyword evidence="2" id="KW-0762">Sugar transport</keyword>
<gene>
    <name evidence="2" type="ORF">HDA44_006226</name>
</gene>